<evidence type="ECO:0000259" key="5">
    <source>
        <dbReference type="PROSITE" id="PS50110"/>
    </source>
</evidence>
<dbReference type="PROSITE" id="PS50894">
    <property type="entry name" value="HPT"/>
    <property type="match status" value="1"/>
</dbReference>
<dbReference type="AlphaFoldDB" id="A0AAU9BZ21"/>
<dbReference type="SUPFAM" id="SSF52172">
    <property type="entry name" value="CheY-like"/>
    <property type="match status" value="1"/>
</dbReference>
<proteinExistence type="predicted"/>
<dbReference type="SMART" id="SM00073">
    <property type="entry name" value="HPT"/>
    <property type="match status" value="1"/>
</dbReference>
<dbReference type="Pfam" id="PF01627">
    <property type="entry name" value="Hpt"/>
    <property type="match status" value="1"/>
</dbReference>
<evidence type="ECO:0000313" key="8">
    <source>
        <dbReference type="Proteomes" id="UP001321825"/>
    </source>
</evidence>
<dbReference type="Gene3D" id="3.40.50.2300">
    <property type="match status" value="1"/>
</dbReference>
<dbReference type="PANTHER" id="PTHR44591">
    <property type="entry name" value="STRESS RESPONSE REGULATOR PROTEIN 1"/>
    <property type="match status" value="1"/>
</dbReference>
<feature type="modified residue" description="Phosphohistidine" evidence="3">
    <location>
        <position position="169"/>
    </location>
</feature>
<organism evidence="7 8">
    <name type="scientific">Methylomarinovum caldicuralii</name>
    <dbReference type="NCBI Taxonomy" id="438856"/>
    <lineage>
        <taxon>Bacteria</taxon>
        <taxon>Pseudomonadati</taxon>
        <taxon>Pseudomonadota</taxon>
        <taxon>Gammaproteobacteria</taxon>
        <taxon>Methylococcales</taxon>
        <taxon>Methylothermaceae</taxon>
        <taxon>Methylomarinovum</taxon>
    </lineage>
</organism>
<dbReference type="InterPro" id="IPR001789">
    <property type="entry name" value="Sig_transdc_resp-reg_receiver"/>
</dbReference>
<accession>A0AAU9BZ21</accession>
<dbReference type="SUPFAM" id="SSF47226">
    <property type="entry name" value="Histidine-containing phosphotransfer domain, HPT domain"/>
    <property type="match status" value="1"/>
</dbReference>
<gene>
    <name evidence="7" type="ORF">MIT9_P1158</name>
</gene>
<evidence type="ECO:0000256" key="3">
    <source>
        <dbReference type="PROSITE-ProRule" id="PRU00110"/>
    </source>
</evidence>
<keyword evidence="2" id="KW-0902">Two-component regulatory system</keyword>
<dbReference type="Gene3D" id="1.20.120.160">
    <property type="entry name" value="HPT domain"/>
    <property type="match status" value="1"/>
</dbReference>
<feature type="domain" description="HPt" evidence="6">
    <location>
        <begin position="130"/>
        <end position="223"/>
    </location>
</feature>
<dbReference type="SMART" id="SM00448">
    <property type="entry name" value="REC"/>
    <property type="match status" value="1"/>
</dbReference>
<dbReference type="PROSITE" id="PS50110">
    <property type="entry name" value="RESPONSE_REGULATORY"/>
    <property type="match status" value="1"/>
</dbReference>
<dbReference type="InterPro" id="IPR050595">
    <property type="entry name" value="Bact_response_regulator"/>
</dbReference>
<dbReference type="GO" id="GO:0004672">
    <property type="term" value="F:protein kinase activity"/>
    <property type="evidence" value="ECO:0007669"/>
    <property type="project" value="UniProtKB-ARBA"/>
</dbReference>
<evidence type="ECO:0000256" key="4">
    <source>
        <dbReference type="PROSITE-ProRule" id="PRU00169"/>
    </source>
</evidence>
<reference evidence="8" key="1">
    <citation type="journal article" date="2024" name="Int. J. Syst. Evol. Microbiol.">
        <title>Methylomarinovum tepidoasis sp. nov., a moderately thermophilic methanotroph of the family Methylothermaceae isolated from a deep-sea hydrothermal field.</title>
        <authorList>
            <person name="Hirayama H."/>
            <person name="Takaki Y."/>
            <person name="Abe M."/>
            <person name="Miyazaki M."/>
            <person name="Uematsu K."/>
            <person name="Matsui Y."/>
            <person name="Takai K."/>
        </authorList>
    </citation>
    <scope>NUCLEOTIDE SEQUENCE [LARGE SCALE GENOMIC DNA]</scope>
    <source>
        <strain evidence="8">IT-9</strain>
    </source>
</reference>
<dbReference type="Pfam" id="PF00072">
    <property type="entry name" value="Response_reg"/>
    <property type="match status" value="1"/>
</dbReference>
<dbReference type="InterPro" id="IPR036641">
    <property type="entry name" value="HPT_dom_sf"/>
</dbReference>
<dbReference type="RefSeq" id="WP_317706500.1">
    <property type="nucleotide sequence ID" value="NZ_AP024714.1"/>
</dbReference>
<dbReference type="KEGG" id="mcau:MIT9_P1158"/>
<evidence type="ECO:0008006" key="9">
    <source>
        <dbReference type="Google" id="ProtNLM"/>
    </source>
</evidence>
<sequence>MPASVLVVEDDEITSLILTTQLQQWGLEVQVATTAEAACTRMQTQAFALALVDLQLSAQRGETVVERLRRTQGPNRTIPVIAISGNLDPDAEKRLKAAGFDGSLVKPITPERLRKTVAAFLPLPQADIPNCPRPRALQRKFLAELPASLNQIEDLLYRQQWDEARPRVHQLRGGAGFCGFAELHRLAGELEAALAQADPSHVERIWNELKKTARHLDDGGPAASQRD</sequence>
<evidence type="ECO:0000259" key="6">
    <source>
        <dbReference type="PROSITE" id="PS50894"/>
    </source>
</evidence>
<dbReference type="InterPro" id="IPR011006">
    <property type="entry name" value="CheY-like_superfamily"/>
</dbReference>
<protein>
    <recommendedName>
        <fullName evidence="9">Response regulator</fullName>
    </recommendedName>
</protein>
<dbReference type="CDD" id="cd17546">
    <property type="entry name" value="REC_hyHK_CKI1_RcsC-like"/>
    <property type="match status" value="1"/>
</dbReference>
<feature type="modified residue" description="4-aspartylphosphate" evidence="4">
    <location>
        <position position="53"/>
    </location>
</feature>
<dbReference type="GO" id="GO:0000160">
    <property type="term" value="P:phosphorelay signal transduction system"/>
    <property type="evidence" value="ECO:0007669"/>
    <property type="project" value="UniProtKB-KW"/>
</dbReference>
<evidence type="ECO:0000313" key="7">
    <source>
        <dbReference type="EMBL" id="BCX81580.1"/>
    </source>
</evidence>
<dbReference type="InterPro" id="IPR008207">
    <property type="entry name" value="Sig_transdc_His_kin_Hpt_dom"/>
</dbReference>
<dbReference type="EMBL" id="AP024714">
    <property type="protein sequence ID" value="BCX81580.1"/>
    <property type="molecule type" value="Genomic_DNA"/>
</dbReference>
<dbReference type="CDD" id="cd00088">
    <property type="entry name" value="HPT"/>
    <property type="match status" value="1"/>
</dbReference>
<evidence type="ECO:0000256" key="1">
    <source>
        <dbReference type="ARBA" id="ARBA00022553"/>
    </source>
</evidence>
<name>A0AAU9BZ21_9GAMM</name>
<dbReference type="Proteomes" id="UP001321825">
    <property type="component" value="Chromosome"/>
</dbReference>
<evidence type="ECO:0000256" key="2">
    <source>
        <dbReference type="ARBA" id="ARBA00023012"/>
    </source>
</evidence>
<keyword evidence="1 4" id="KW-0597">Phosphoprotein</keyword>
<feature type="domain" description="Response regulatory" evidence="5">
    <location>
        <begin position="4"/>
        <end position="121"/>
    </location>
</feature>
<keyword evidence="8" id="KW-1185">Reference proteome</keyword>
<dbReference type="PANTHER" id="PTHR44591:SF3">
    <property type="entry name" value="RESPONSE REGULATORY DOMAIN-CONTAINING PROTEIN"/>
    <property type="match status" value="1"/>
</dbReference>